<evidence type="ECO:0000256" key="4">
    <source>
        <dbReference type="ARBA" id="ARBA00022516"/>
    </source>
</evidence>
<dbReference type="GO" id="GO:0016020">
    <property type="term" value="C:membrane"/>
    <property type="evidence" value="ECO:0007669"/>
    <property type="project" value="GOC"/>
</dbReference>
<gene>
    <name evidence="10" type="primary">lpxB</name>
    <name evidence="11" type="ORF">DRJ04_03660</name>
</gene>
<dbReference type="InterPro" id="IPR003835">
    <property type="entry name" value="Glyco_trans_19"/>
</dbReference>
<dbReference type="SUPFAM" id="SSF53756">
    <property type="entry name" value="UDP-Glycosyltransferase/glycogen phosphorylase"/>
    <property type="match status" value="1"/>
</dbReference>
<evidence type="ECO:0000313" key="12">
    <source>
        <dbReference type="Proteomes" id="UP000280417"/>
    </source>
</evidence>
<evidence type="ECO:0000256" key="5">
    <source>
        <dbReference type="ARBA" id="ARBA00022556"/>
    </source>
</evidence>
<keyword evidence="7 10" id="KW-0808">Transferase</keyword>
<dbReference type="GO" id="GO:0008915">
    <property type="term" value="F:lipid-A-disaccharide synthase activity"/>
    <property type="evidence" value="ECO:0007669"/>
    <property type="project" value="UniProtKB-UniRule"/>
</dbReference>
<comment type="function">
    <text evidence="1 10">Condensation of UDP-2,3-diacylglucosamine and 2,3-diacylglucosamine-1-phosphate to form lipid A disaccharide, a precursor of lipid A, a phosphorylated glycolipid that anchors the lipopolysaccharide to the outer membrane of the cell.</text>
</comment>
<reference evidence="11 12" key="1">
    <citation type="submission" date="2018-06" db="EMBL/GenBank/DDBJ databases">
        <title>Extensive metabolic versatility and redundancy in microbially diverse, dynamic hydrothermal sediments.</title>
        <authorList>
            <person name="Dombrowski N."/>
            <person name="Teske A."/>
            <person name="Baker B.J."/>
        </authorList>
    </citation>
    <scope>NUCLEOTIDE SEQUENCE [LARGE SCALE GENOMIC DNA]</scope>
    <source>
        <strain evidence="11">B3_G15</strain>
    </source>
</reference>
<dbReference type="NCBIfam" id="TIGR00215">
    <property type="entry name" value="lpxB"/>
    <property type="match status" value="1"/>
</dbReference>
<comment type="pathway">
    <text evidence="10">Bacterial outer membrane biogenesis; LPS lipid A biosynthesis.</text>
</comment>
<keyword evidence="6 10" id="KW-0328">Glycosyltransferase</keyword>
<evidence type="ECO:0000256" key="7">
    <source>
        <dbReference type="ARBA" id="ARBA00022679"/>
    </source>
</evidence>
<dbReference type="HAMAP" id="MF_00392">
    <property type="entry name" value="LpxB"/>
    <property type="match status" value="1"/>
</dbReference>
<comment type="similarity">
    <text evidence="10">Belongs to the LpxB family.</text>
</comment>
<evidence type="ECO:0000256" key="8">
    <source>
        <dbReference type="ARBA" id="ARBA00023098"/>
    </source>
</evidence>
<dbReference type="PANTHER" id="PTHR30372:SF4">
    <property type="entry name" value="LIPID-A-DISACCHARIDE SYNTHASE, MITOCHONDRIAL-RELATED"/>
    <property type="match status" value="1"/>
</dbReference>
<dbReference type="Gene3D" id="3.40.50.2000">
    <property type="entry name" value="Glycogen Phosphorylase B"/>
    <property type="match status" value="1"/>
</dbReference>
<evidence type="ECO:0000256" key="2">
    <source>
        <dbReference type="ARBA" id="ARBA00012687"/>
    </source>
</evidence>
<dbReference type="EMBL" id="QMQA01000078">
    <property type="protein sequence ID" value="RLE13760.1"/>
    <property type="molecule type" value="Genomic_DNA"/>
</dbReference>
<dbReference type="Proteomes" id="UP000280417">
    <property type="component" value="Unassembled WGS sequence"/>
</dbReference>
<evidence type="ECO:0000256" key="1">
    <source>
        <dbReference type="ARBA" id="ARBA00002056"/>
    </source>
</evidence>
<evidence type="ECO:0000256" key="10">
    <source>
        <dbReference type="HAMAP-Rule" id="MF_00392"/>
    </source>
</evidence>
<keyword evidence="5 10" id="KW-0441">Lipid A biosynthesis</keyword>
<evidence type="ECO:0000313" key="11">
    <source>
        <dbReference type="EMBL" id="RLE13760.1"/>
    </source>
</evidence>
<dbReference type="PANTHER" id="PTHR30372">
    <property type="entry name" value="LIPID-A-DISACCHARIDE SYNTHASE"/>
    <property type="match status" value="1"/>
</dbReference>
<comment type="caution">
    <text evidence="11">The sequence shown here is derived from an EMBL/GenBank/DDBJ whole genome shotgun (WGS) entry which is preliminary data.</text>
</comment>
<dbReference type="EC" id="2.4.1.182" evidence="2 10"/>
<evidence type="ECO:0000256" key="9">
    <source>
        <dbReference type="ARBA" id="ARBA00048975"/>
    </source>
</evidence>
<dbReference type="AlphaFoldDB" id="A0A662DDB2"/>
<dbReference type="GO" id="GO:0005543">
    <property type="term" value="F:phospholipid binding"/>
    <property type="evidence" value="ECO:0007669"/>
    <property type="project" value="TreeGrafter"/>
</dbReference>
<organism evidence="11 12">
    <name type="scientific">Aerophobetes bacterium</name>
    <dbReference type="NCBI Taxonomy" id="2030807"/>
    <lineage>
        <taxon>Bacteria</taxon>
        <taxon>Candidatus Aerophobota</taxon>
    </lineage>
</organism>
<proteinExistence type="inferred from homology"/>
<dbReference type="Pfam" id="PF02684">
    <property type="entry name" value="LpxB"/>
    <property type="match status" value="1"/>
</dbReference>
<accession>A0A662DDB2</accession>
<keyword evidence="8 10" id="KW-0443">Lipid metabolism</keyword>
<sequence length="390" mass="43690">MLKIMLSATEVSGDLHGANLVRAIKKICPECEFLGVGGERMREEGVDVRIFTTHLGTVGVVEGVKFYPSFLRIISEVKRLLKEEKPDLLVLIDSRDFNLKLIPLAERLKVPTVYYVAPPVWAWPDWKMKKMSRKINKIIAIFPFEEKIYKKAGADVVWVGHPLLDVVKPALDKKEAFKKFSLDPSRPVIGLLPGSREQEIKALLPLMLKAAENIKKKLKEVQYLLPVASFIFQEKIAKMVEKSKAEVKILNDNIYDLMNISSLLITASGTATLEAACLGIPMVIVYKTHITTYLLGKVLLTLPYVGLPNILAGRRIVPELLQFKATEKNLSDTALSLLSHSGRLARMRHELKQSVKKLGPPGATERAARVIVEEVKDKGLRSEPGFYSKM</sequence>
<name>A0A662DDB2_UNCAE</name>
<comment type="catalytic activity">
    <reaction evidence="9 10">
        <text>a lipid X + a UDP-2-N,3-O-bis[(3R)-3-hydroxyacyl]-alpha-D-glucosamine = a lipid A disaccharide + UDP + H(+)</text>
        <dbReference type="Rhea" id="RHEA:67828"/>
        <dbReference type="ChEBI" id="CHEBI:15378"/>
        <dbReference type="ChEBI" id="CHEBI:58223"/>
        <dbReference type="ChEBI" id="CHEBI:137748"/>
        <dbReference type="ChEBI" id="CHEBI:176338"/>
        <dbReference type="ChEBI" id="CHEBI:176343"/>
        <dbReference type="EC" id="2.4.1.182"/>
    </reaction>
</comment>
<evidence type="ECO:0000256" key="3">
    <source>
        <dbReference type="ARBA" id="ARBA00020902"/>
    </source>
</evidence>
<dbReference type="GO" id="GO:0009245">
    <property type="term" value="P:lipid A biosynthetic process"/>
    <property type="evidence" value="ECO:0007669"/>
    <property type="project" value="UniProtKB-UniRule"/>
</dbReference>
<dbReference type="UniPathway" id="UPA00973"/>
<evidence type="ECO:0000256" key="6">
    <source>
        <dbReference type="ARBA" id="ARBA00022676"/>
    </source>
</evidence>
<keyword evidence="4 10" id="KW-0444">Lipid biosynthesis</keyword>
<protein>
    <recommendedName>
        <fullName evidence="3 10">Lipid-A-disaccharide synthase</fullName>
        <ecNumber evidence="2 10">2.4.1.182</ecNumber>
    </recommendedName>
</protein>